<comment type="caution">
    <text evidence="1">The sequence shown here is derived from an EMBL/GenBank/DDBJ whole genome shotgun (WGS) entry which is preliminary data.</text>
</comment>
<dbReference type="GO" id="GO:0008233">
    <property type="term" value="F:peptidase activity"/>
    <property type="evidence" value="ECO:0007669"/>
    <property type="project" value="UniProtKB-KW"/>
</dbReference>
<dbReference type="RefSeq" id="WP_147205375.1">
    <property type="nucleotide sequence ID" value="NZ_BJYT01000018.1"/>
</dbReference>
<protein>
    <submittedName>
        <fullName evidence="1">Protease synthase and sporulation protein PAI 2</fullName>
    </submittedName>
</protein>
<gene>
    <name evidence="1" type="primary">paiB</name>
    <name evidence="1" type="ORF">SAE01_37610</name>
</gene>
<dbReference type="GO" id="GO:0006508">
    <property type="term" value="P:proteolysis"/>
    <property type="evidence" value="ECO:0007669"/>
    <property type="project" value="UniProtKB-KW"/>
</dbReference>
<keyword evidence="1" id="KW-0378">Hydrolase</keyword>
<keyword evidence="1" id="KW-0645">Protease</keyword>
<dbReference type="Proteomes" id="UP000321513">
    <property type="component" value="Unassembled WGS sequence"/>
</dbReference>
<dbReference type="Pfam" id="PF04299">
    <property type="entry name" value="FMN_bind_2"/>
    <property type="match status" value="1"/>
</dbReference>
<evidence type="ECO:0000313" key="2">
    <source>
        <dbReference type="Proteomes" id="UP000321513"/>
    </source>
</evidence>
<dbReference type="PANTHER" id="PTHR35802:SF1">
    <property type="entry name" value="PROTEASE SYNTHASE AND SPORULATION PROTEIN PAI 2"/>
    <property type="match status" value="1"/>
</dbReference>
<sequence length="207" mass="23812">MYNIPYYKAEDEKEVIDFMRHHPFIVLTGVNANHHPVATHIPVLIEEREEKIFLLAHVVRQSDHHKAFVQNPQVLAIFSGPHAYVSASWYTNQQQASTWNYQAVHAKGQLKFLNDEGLLNILHRLTEQFENNAASPSLVENLEGEYVRRLTKAIVGFEIEVTEIAHIFKLSQNRDKESYNNIIQHLKDGDSEAKLVASIMEKRGNDD</sequence>
<dbReference type="SUPFAM" id="SSF50475">
    <property type="entry name" value="FMN-binding split barrel"/>
    <property type="match status" value="1"/>
</dbReference>
<dbReference type="InterPro" id="IPR012349">
    <property type="entry name" value="Split_barrel_FMN-bd"/>
</dbReference>
<dbReference type="OrthoDB" id="9794948at2"/>
<dbReference type="Gene3D" id="2.30.110.10">
    <property type="entry name" value="Electron Transport, Fmn-binding Protein, Chain A"/>
    <property type="match status" value="1"/>
</dbReference>
<dbReference type="AlphaFoldDB" id="A0A512BHA9"/>
<dbReference type="EMBL" id="BJYT01000018">
    <property type="protein sequence ID" value="GEO11265.1"/>
    <property type="molecule type" value="Genomic_DNA"/>
</dbReference>
<keyword evidence="2" id="KW-1185">Reference proteome</keyword>
<organism evidence="1 2">
    <name type="scientific">Segetibacter aerophilus</name>
    <dbReference type="NCBI Taxonomy" id="670293"/>
    <lineage>
        <taxon>Bacteria</taxon>
        <taxon>Pseudomonadati</taxon>
        <taxon>Bacteroidota</taxon>
        <taxon>Chitinophagia</taxon>
        <taxon>Chitinophagales</taxon>
        <taxon>Chitinophagaceae</taxon>
        <taxon>Segetibacter</taxon>
    </lineage>
</organism>
<reference evidence="1 2" key="1">
    <citation type="submission" date="2019-07" db="EMBL/GenBank/DDBJ databases">
        <title>Whole genome shotgun sequence of Segetibacter aerophilus NBRC 106135.</title>
        <authorList>
            <person name="Hosoyama A."/>
            <person name="Uohara A."/>
            <person name="Ohji S."/>
            <person name="Ichikawa N."/>
        </authorList>
    </citation>
    <scope>NUCLEOTIDE SEQUENCE [LARGE SCALE GENOMIC DNA]</scope>
    <source>
        <strain evidence="1 2">NBRC 106135</strain>
    </source>
</reference>
<dbReference type="InterPro" id="IPR007396">
    <property type="entry name" value="TR_PAI2-type"/>
</dbReference>
<dbReference type="PIRSF" id="PIRSF010372">
    <property type="entry name" value="PaiB"/>
    <property type="match status" value="1"/>
</dbReference>
<proteinExistence type="predicted"/>
<dbReference type="PANTHER" id="PTHR35802">
    <property type="entry name" value="PROTEASE SYNTHASE AND SPORULATION PROTEIN PAI 2"/>
    <property type="match status" value="1"/>
</dbReference>
<name>A0A512BHA9_9BACT</name>
<evidence type="ECO:0000313" key="1">
    <source>
        <dbReference type="EMBL" id="GEO11265.1"/>
    </source>
</evidence>
<accession>A0A512BHA9</accession>